<feature type="compositionally biased region" description="Basic and acidic residues" evidence="1">
    <location>
        <begin position="58"/>
        <end position="73"/>
    </location>
</feature>
<evidence type="ECO:0000313" key="12">
    <source>
        <dbReference type="EMBL" id="KAE9362386.1"/>
    </source>
</evidence>
<feature type="compositionally biased region" description="Basic and acidic residues" evidence="1">
    <location>
        <begin position="82"/>
        <end position="119"/>
    </location>
</feature>
<dbReference type="Proteomes" id="UP000429523">
    <property type="component" value="Unassembled WGS sequence"/>
</dbReference>
<dbReference type="Proteomes" id="UP000488956">
    <property type="component" value="Unassembled WGS sequence"/>
</dbReference>
<evidence type="ECO:0000313" key="15">
    <source>
        <dbReference type="Proteomes" id="UP000437068"/>
    </source>
</evidence>
<dbReference type="EMBL" id="QXGA01000040">
    <property type="protein sequence ID" value="KAE9154367.1"/>
    <property type="molecule type" value="Genomic_DNA"/>
</dbReference>
<feature type="compositionally biased region" description="Basic and acidic residues" evidence="1">
    <location>
        <begin position="152"/>
        <end position="161"/>
    </location>
</feature>
<dbReference type="Proteomes" id="UP000476176">
    <property type="component" value="Unassembled WGS sequence"/>
</dbReference>
<dbReference type="Proteomes" id="UP000486351">
    <property type="component" value="Unassembled WGS sequence"/>
</dbReference>
<dbReference type="EMBL" id="QXFY01000002">
    <property type="protein sequence ID" value="KAE9362386.1"/>
    <property type="molecule type" value="Genomic_DNA"/>
</dbReference>
<dbReference type="InterPro" id="IPR036348">
    <property type="entry name" value="WIBG_N_sf"/>
</dbReference>
<dbReference type="EMBL" id="QXGE01000004">
    <property type="protein sequence ID" value="KAE9330711.1"/>
    <property type="molecule type" value="Genomic_DNA"/>
</dbReference>
<evidence type="ECO:0000313" key="8">
    <source>
        <dbReference type="EMBL" id="KAE9238309.1"/>
    </source>
</evidence>
<dbReference type="InterPro" id="IPR039333">
    <property type="entry name" value="PYM1"/>
</dbReference>
<dbReference type="EMBL" id="QXFW01000072">
    <property type="protein sequence ID" value="KAE9026691.1"/>
    <property type="molecule type" value="Genomic_DNA"/>
</dbReference>
<dbReference type="SUPFAM" id="SSF101931">
    <property type="entry name" value="Pym (Within the bgcn gene intron protein, WIBG), N-terminal domain"/>
    <property type="match status" value="1"/>
</dbReference>
<dbReference type="AlphaFoldDB" id="A0A6A3UUQ3"/>
<dbReference type="Proteomes" id="UP000441208">
    <property type="component" value="Unassembled WGS sequence"/>
</dbReference>
<dbReference type="EMBL" id="QXFZ01000004">
    <property type="protein sequence ID" value="KAE9141421.1"/>
    <property type="molecule type" value="Genomic_DNA"/>
</dbReference>
<evidence type="ECO:0000313" key="18">
    <source>
        <dbReference type="Proteomes" id="UP000441208"/>
    </source>
</evidence>
<organism evidence="7 17">
    <name type="scientific">Phytophthora fragariae</name>
    <dbReference type="NCBI Taxonomy" id="53985"/>
    <lineage>
        <taxon>Eukaryota</taxon>
        <taxon>Sar</taxon>
        <taxon>Stramenopiles</taxon>
        <taxon>Oomycota</taxon>
        <taxon>Peronosporomycetes</taxon>
        <taxon>Peronosporales</taxon>
        <taxon>Peronosporaceae</taxon>
        <taxon>Phytophthora</taxon>
    </lineage>
</organism>
<dbReference type="PANTHER" id="PTHR22959:SF0">
    <property type="entry name" value="PARTNER OF Y14 AND MAGO"/>
    <property type="match status" value="1"/>
</dbReference>
<evidence type="ECO:0000313" key="11">
    <source>
        <dbReference type="EMBL" id="KAE9330711.1"/>
    </source>
</evidence>
<dbReference type="Proteomes" id="UP000440732">
    <property type="component" value="Unassembled WGS sequence"/>
</dbReference>
<dbReference type="Proteomes" id="UP000437068">
    <property type="component" value="Unassembled WGS sequence"/>
</dbReference>
<evidence type="ECO:0000313" key="20">
    <source>
        <dbReference type="Proteomes" id="UP000476176"/>
    </source>
</evidence>
<dbReference type="PANTHER" id="PTHR22959">
    <property type="entry name" value="PYM PROTEIN"/>
    <property type="match status" value="1"/>
</dbReference>
<sequence length="215" mass="23733">MSATKDSRLPLGAVRTADGEVVVPASRRADGSTRKPIRIRQGYVPQDEVPKYKTVAQRRREQEAKRAAEEKASGDAAADELSLDKLSLEHKRETPPVERERPRTGDRAPRQERVRRQPPPEDATAPRAPAAGETSTGDHQQLKRQLTKIKKQLKDIAKLQDAETSSLTAQQKQKIEQKAALQQQRNEIIAELNGATVTRSSASTTGPRPKVAISL</sequence>
<evidence type="ECO:0000313" key="5">
    <source>
        <dbReference type="EMBL" id="KAE9136693.1"/>
    </source>
</evidence>
<dbReference type="GO" id="GO:0035145">
    <property type="term" value="C:exon-exon junction complex"/>
    <property type="evidence" value="ECO:0007669"/>
    <property type="project" value="TreeGrafter"/>
</dbReference>
<dbReference type="EMBL" id="QXFX01000040">
    <property type="protein sequence ID" value="KAE9136693.1"/>
    <property type="molecule type" value="Genomic_DNA"/>
</dbReference>
<reference evidence="13 14" key="1">
    <citation type="submission" date="2018-08" db="EMBL/GenBank/DDBJ databases">
        <title>Genomic investigation of the strawberry pathogen Phytophthora fragariae indicates pathogenicity is determined by transcriptional variation in three key races.</title>
        <authorList>
            <person name="Adams T.M."/>
            <person name="Armitage A.D."/>
            <person name="Sobczyk M.K."/>
            <person name="Bates H.J."/>
            <person name="Dunwell J.M."/>
            <person name="Nellist C.F."/>
            <person name="Harrison R.J."/>
        </authorList>
    </citation>
    <scope>NUCLEOTIDE SEQUENCE [LARGE SCALE GENOMIC DNA]</scope>
    <source>
        <strain evidence="11 15">A4</strain>
        <strain evidence="10 16">BC-1</strain>
        <strain evidence="9 20">BC-23</strain>
        <strain evidence="8 14">NOV-27</strain>
        <strain evidence="7 17">NOV-5</strain>
        <strain evidence="6 18">NOV-71</strain>
        <strain evidence="12 21">NOV-77</strain>
        <strain evidence="3 13">NOV-9</strain>
        <strain evidence="5 22">ONT-3</strain>
        <strain evidence="4 19">SCRP245</strain>
    </source>
</reference>
<feature type="region of interest" description="Disordered" evidence="1">
    <location>
        <begin position="24"/>
        <end position="215"/>
    </location>
</feature>
<name>A0A6A3UUQ3_9STRA</name>
<evidence type="ECO:0000259" key="2">
    <source>
        <dbReference type="SMART" id="SM01273"/>
    </source>
</evidence>
<dbReference type="EMBL" id="QXGC01000005">
    <property type="protein sequence ID" value="KAE9256040.1"/>
    <property type="molecule type" value="Genomic_DNA"/>
</dbReference>
<comment type="caution">
    <text evidence="7">The sequence shown here is derived from an EMBL/GenBank/DDBJ whole genome shotgun (WGS) entry which is preliminary data.</text>
</comment>
<evidence type="ECO:0000313" key="6">
    <source>
        <dbReference type="EMBL" id="KAE9141421.1"/>
    </source>
</evidence>
<evidence type="ECO:0000313" key="22">
    <source>
        <dbReference type="Proteomes" id="UP000488956"/>
    </source>
</evidence>
<evidence type="ECO:0000313" key="19">
    <source>
        <dbReference type="Proteomes" id="UP000460718"/>
    </source>
</evidence>
<dbReference type="EMBL" id="QXGB01000005">
    <property type="protein sequence ID" value="KAE9238309.1"/>
    <property type="molecule type" value="Genomic_DNA"/>
</dbReference>
<evidence type="ECO:0000313" key="7">
    <source>
        <dbReference type="EMBL" id="KAE9154367.1"/>
    </source>
</evidence>
<dbReference type="Pfam" id="PF09282">
    <property type="entry name" value="Mago-bind"/>
    <property type="match status" value="1"/>
</dbReference>
<evidence type="ECO:0000313" key="17">
    <source>
        <dbReference type="Proteomes" id="UP000440732"/>
    </source>
</evidence>
<dbReference type="GO" id="GO:0003723">
    <property type="term" value="F:RNA binding"/>
    <property type="evidence" value="ECO:0007669"/>
    <property type="project" value="TreeGrafter"/>
</dbReference>
<dbReference type="EMBL" id="QXGD01000004">
    <property type="protein sequence ID" value="KAE9258324.1"/>
    <property type="molecule type" value="Genomic_DNA"/>
</dbReference>
<dbReference type="OrthoDB" id="21625at2759"/>
<protein>
    <recommendedName>
        <fullName evidence="2">WIBG Mago-binding domain-containing protein</fullName>
    </recommendedName>
</protein>
<evidence type="ECO:0000313" key="14">
    <source>
        <dbReference type="Proteomes" id="UP000433483"/>
    </source>
</evidence>
<evidence type="ECO:0000313" key="3">
    <source>
        <dbReference type="EMBL" id="KAE8950257.1"/>
    </source>
</evidence>
<evidence type="ECO:0000313" key="4">
    <source>
        <dbReference type="EMBL" id="KAE9026691.1"/>
    </source>
</evidence>
<keyword evidence="14" id="KW-1185">Reference proteome</keyword>
<evidence type="ECO:0000256" key="1">
    <source>
        <dbReference type="SAM" id="MobiDB-lite"/>
    </source>
</evidence>
<dbReference type="Proteomes" id="UP000460718">
    <property type="component" value="Unassembled WGS sequence"/>
</dbReference>
<evidence type="ECO:0000313" key="9">
    <source>
        <dbReference type="EMBL" id="KAE9256040.1"/>
    </source>
</evidence>
<dbReference type="GO" id="GO:0005737">
    <property type="term" value="C:cytoplasm"/>
    <property type="evidence" value="ECO:0007669"/>
    <property type="project" value="TreeGrafter"/>
</dbReference>
<dbReference type="InterPro" id="IPR015362">
    <property type="entry name" value="WIBG_mago-bd"/>
</dbReference>
<feature type="compositionally biased region" description="Polar residues" evidence="1">
    <location>
        <begin position="195"/>
        <end position="206"/>
    </location>
</feature>
<evidence type="ECO:0000313" key="10">
    <source>
        <dbReference type="EMBL" id="KAE9258324.1"/>
    </source>
</evidence>
<evidence type="ECO:0000313" key="21">
    <source>
        <dbReference type="Proteomes" id="UP000486351"/>
    </source>
</evidence>
<evidence type="ECO:0000313" key="16">
    <source>
        <dbReference type="Proteomes" id="UP000440367"/>
    </source>
</evidence>
<evidence type="ECO:0000313" key="13">
    <source>
        <dbReference type="Proteomes" id="UP000429523"/>
    </source>
</evidence>
<dbReference type="GO" id="GO:1903259">
    <property type="term" value="P:exon-exon junction complex disassembly"/>
    <property type="evidence" value="ECO:0007669"/>
    <property type="project" value="InterPro"/>
</dbReference>
<proteinExistence type="predicted"/>
<dbReference type="Proteomes" id="UP000440367">
    <property type="component" value="Unassembled WGS sequence"/>
</dbReference>
<feature type="domain" description="WIBG Mago-binding" evidence="2">
    <location>
        <begin position="19"/>
        <end position="45"/>
    </location>
</feature>
<accession>A0A6A3UUQ3</accession>
<dbReference type="Proteomes" id="UP000433483">
    <property type="component" value="Unassembled WGS sequence"/>
</dbReference>
<dbReference type="EMBL" id="QXGF01000004">
    <property type="protein sequence ID" value="KAE8950257.1"/>
    <property type="molecule type" value="Genomic_DNA"/>
</dbReference>
<dbReference type="SMART" id="SM01273">
    <property type="entry name" value="Mago-bind"/>
    <property type="match status" value="1"/>
</dbReference>
<gene>
    <name evidence="11" type="ORF">PF001_g243</name>
    <name evidence="10" type="ORF">PF002_g236</name>
    <name evidence="9" type="ORF">PF004_g285</name>
    <name evidence="8" type="ORF">PF005_g293</name>
    <name evidence="7" type="ORF">PF006_g1580</name>
    <name evidence="6" type="ORF">PF007_g242</name>
    <name evidence="12" type="ORF">PF008_g108</name>
    <name evidence="3" type="ORF">PF009_g241</name>
    <name evidence="5" type="ORF">PF010_g1584</name>
    <name evidence="4" type="ORF">PF011_g2435</name>
</gene>